<feature type="region of interest" description="Disordered" evidence="1">
    <location>
        <begin position="50"/>
        <end position="73"/>
    </location>
</feature>
<protein>
    <submittedName>
        <fullName evidence="2">Uncharacterized protein</fullName>
    </submittedName>
</protein>
<gene>
    <name evidence="2" type="ORF">TPSB3V08_LOCUS6974</name>
</gene>
<dbReference type="EMBL" id="OD004299">
    <property type="protein sequence ID" value="CAD7409699.1"/>
    <property type="molecule type" value="Genomic_DNA"/>
</dbReference>
<reference evidence="2" key="1">
    <citation type="submission" date="2020-11" db="EMBL/GenBank/DDBJ databases">
        <authorList>
            <person name="Tran Van P."/>
        </authorList>
    </citation>
    <scope>NUCLEOTIDE SEQUENCE</scope>
</reference>
<evidence type="ECO:0000313" key="2">
    <source>
        <dbReference type="EMBL" id="CAD7409699.1"/>
    </source>
</evidence>
<accession>A0A7R9H5K9</accession>
<name>A0A7R9H5K9_TIMPO</name>
<sequence length="203" mass="22613">MVCVADYQVSGSLVRFPDGTDMYNLYTGSSFYPNGIGKVELEEVNPHLRGGRVENHLGKTTPSSPDRDSNLDLPVLSSRAQHDKRVSQLRHRGGCEVSRHSSTPLFKKTTQFCGEKRTWMTTPFFSFGKLPEGNKSSVSRQSATKKPWGYCRWSVDQIIAAVDKRQEGPPNLPLCGRVSPGDNERYAVTQPNFTNNPHVAKLS</sequence>
<dbReference type="AlphaFoldDB" id="A0A7R9H5K9"/>
<evidence type="ECO:0000256" key="1">
    <source>
        <dbReference type="SAM" id="MobiDB-lite"/>
    </source>
</evidence>
<feature type="region of interest" description="Disordered" evidence="1">
    <location>
        <begin position="81"/>
        <end position="100"/>
    </location>
</feature>
<proteinExistence type="predicted"/>
<organism evidence="2">
    <name type="scientific">Timema poppense</name>
    <name type="common">Walking stick</name>
    <dbReference type="NCBI Taxonomy" id="170557"/>
    <lineage>
        <taxon>Eukaryota</taxon>
        <taxon>Metazoa</taxon>
        <taxon>Ecdysozoa</taxon>
        <taxon>Arthropoda</taxon>
        <taxon>Hexapoda</taxon>
        <taxon>Insecta</taxon>
        <taxon>Pterygota</taxon>
        <taxon>Neoptera</taxon>
        <taxon>Polyneoptera</taxon>
        <taxon>Phasmatodea</taxon>
        <taxon>Timematodea</taxon>
        <taxon>Timematoidea</taxon>
        <taxon>Timematidae</taxon>
        <taxon>Timema</taxon>
    </lineage>
</organism>